<evidence type="ECO:0000313" key="2">
    <source>
        <dbReference type="EMBL" id="EIT85439.1"/>
    </source>
</evidence>
<dbReference type="Pfam" id="PF04186">
    <property type="entry name" value="FxsA"/>
    <property type="match status" value="1"/>
</dbReference>
<feature type="transmembrane region" description="Helical" evidence="1">
    <location>
        <begin position="75"/>
        <end position="100"/>
    </location>
</feature>
<dbReference type="Proteomes" id="UP000004080">
    <property type="component" value="Unassembled WGS sequence"/>
</dbReference>
<feature type="transmembrane region" description="Helical" evidence="1">
    <location>
        <begin position="29"/>
        <end position="46"/>
    </location>
</feature>
<dbReference type="eggNOG" id="COG3030">
    <property type="taxonomic scope" value="Bacteria"/>
</dbReference>
<protein>
    <submittedName>
        <fullName evidence="2">Phage T7 F exclusion suppressor FxsA</fullName>
    </submittedName>
</protein>
<keyword evidence="1" id="KW-0812">Transmembrane</keyword>
<dbReference type="NCBIfam" id="NF008528">
    <property type="entry name" value="PRK11463.1-2"/>
    <property type="match status" value="1"/>
</dbReference>
<evidence type="ECO:0000256" key="1">
    <source>
        <dbReference type="SAM" id="Phobius"/>
    </source>
</evidence>
<name>I8AIX2_9BACL</name>
<keyword evidence="1" id="KW-0472">Membrane</keyword>
<dbReference type="RefSeq" id="WP_007201964.1">
    <property type="nucleotide sequence ID" value="NZ_AKKV01000025.1"/>
</dbReference>
<dbReference type="STRING" id="1196324.A374_09388"/>
<keyword evidence="1" id="KW-1133">Transmembrane helix</keyword>
<dbReference type="OrthoDB" id="9792788at2"/>
<organism evidence="2 3">
    <name type="scientific">Fictibacillus macauensis ZFHKF-1</name>
    <dbReference type="NCBI Taxonomy" id="1196324"/>
    <lineage>
        <taxon>Bacteria</taxon>
        <taxon>Bacillati</taxon>
        <taxon>Bacillota</taxon>
        <taxon>Bacilli</taxon>
        <taxon>Bacillales</taxon>
        <taxon>Fictibacillaceae</taxon>
        <taxon>Fictibacillus</taxon>
    </lineage>
</organism>
<evidence type="ECO:0000313" key="3">
    <source>
        <dbReference type="Proteomes" id="UP000004080"/>
    </source>
</evidence>
<dbReference type="PANTHER" id="PTHR35335">
    <property type="entry name" value="UPF0716 PROTEIN FXSA"/>
    <property type="match status" value="1"/>
</dbReference>
<dbReference type="InterPro" id="IPR007313">
    <property type="entry name" value="FxsA"/>
</dbReference>
<reference evidence="2 3" key="1">
    <citation type="journal article" date="2012" name="J. Bacteriol.">
        <title>Genome of Bacillus macauensis ZFHKF-1, a Long-Chain-Forming Bacterium.</title>
        <authorList>
            <person name="Cai L."/>
            <person name="Zhang T."/>
        </authorList>
    </citation>
    <scope>NUCLEOTIDE SEQUENCE [LARGE SCALE GENOMIC DNA]</scope>
    <source>
        <strain evidence="2 3">ZFHKF-1</strain>
    </source>
</reference>
<dbReference type="GO" id="GO:0016020">
    <property type="term" value="C:membrane"/>
    <property type="evidence" value="ECO:0007669"/>
    <property type="project" value="InterPro"/>
</dbReference>
<dbReference type="AlphaFoldDB" id="I8AIX2"/>
<sequence>MRALVLFFLIVSVGEIAIAVWIGHLLGALPTIAIIVITSFFGAWLAKRQGLHVVKNVKQQLQYGQVPSQSLLDGLCIVLGGLLLLIPGFLTDVVGLLLLFPPTRVLAKVWVVKYVGQKINKGAHRVHIKRS</sequence>
<gene>
    <name evidence="2" type="primary">fxsA</name>
    <name evidence="2" type="ORF">A374_09388</name>
</gene>
<comment type="caution">
    <text evidence="2">The sequence shown here is derived from an EMBL/GenBank/DDBJ whole genome shotgun (WGS) entry which is preliminary data.</text>
</comment>
<keyword evidence="3" id="KW-1185">Reference proteome</keyword>
<dbReference type="PATRIC" id="fig|1196324.3.peg.1916"/>
<proteinExistence type="predicted"/>
<dbReference type="EMBL" id="AKKV01000025">
    <property type="protein sequence ID" value="EIT85439.1"/>
    <property type="molecule type" value="Genomic_DNA"/>
</dbReference>
<accession>I8AIX2</accession>
<dbReference type="PANTHER" id="PTHR35335:SF1">
    <property type="entry name" value="UPF0716 PROTEIN FXSA"/>
    <property type="match status" value="1"/>
</dbReference>